<dbReference type="InterPro" id="IPR001790">
    <property type="entry name" value="Ribosomal_uL10"/>
</dbReference>
<dbReference type="Gene3D" id="3.30.70.1730">
    <property type="match status" value="1"/>
</dbReference>
<proteinExistence type="inferred from homology"/>
<dbReference type="Gene3D" id="6.10.250.290">
    <property type="match status" value="1"/>
</dbReference>
<dbReference type="CDD" id="cd05797">
    <property type="entry name" value="Ribosomal_L10"/>
    <property type="match status" value="1"/>
</dbReference>
<dbReference type="RefSeq" id="WP_126596100.1">
    <property type="nucleotide sequence ID" value="NZ_BIFQ01000001.1"/>
</dbReference>
<protein>
    <recommendedName>
        <fullName evidence="4">Large ribosomal subunit protein uL10</fullName>
    </recommendedName>
    <alternativeName>
        <fullName evidence="5">50S ribosomal protein L10</fullName>
    </alternativeName>
</protein>
<dbReference type="InterPro" id="IPR043141">
    <property type="entry name" value="Ribosomal_uL10-like_sf"/>
</dbReference>
<keyword evidence="2 6" id="KW-0689">Ribosomal protein</keyword>
<organism evidence="6 7">
    <name type="scientific">Dictyobacter aurantiacus</name>
    <dbReference type="NCBI Taxonomy" id="1936993"/>
    <lineage>
        <taxon>Bacteria</taxon>
        <taxon>Bacillati</taxon>
        <taxon>Chloroflexota</taxon>
        <taxon>Ktedonobacteria</taxon>
        <taxon>Ktedonobacterales</taxon>
        <taxon>Dictyobacteraceae</taxon>
        <taxon>Dictyobacter</taxon>
    </lineage>
</organism>
<name>A0A401ZDS9_9CHLR</name>
<evidence type="ECO:0000256" key="2">
    <source>
        <dbReference type="ARBA" id="ARBA00022980"/>
    </source>
</evidence>
<dbReference type="PANTHER" id="PTHR11560">
    <property type="entry name" value="39S RIBOSOMAL PROTEIN L10, MITOCHONDRIAL"/>
    <property type="match status" value="1"/>
</dbReference>
<sequence length="179" mass="19118">MPTEAKAGKIEELTDKLGRSSIAILVQTQGLSVKDMNELRKKMRAAKVEFQIAKNTLLRIAAERNQMTGVDNKIFNGQTAVAFGYDDEVAATKAVTDYLSTSRVAVLKSAILGGRSLTAQEVEGISKIKGGKDQSKAEVVGTIQGPLASAYGLFTAPLRDLCYVLQAHSEQLNSGATAE</sequence>
<evidence type="ECO:0000256" key="3">
    <source>
        <dbReference type="ARBA" id="ARBA00023274"/>
    </source>
</evidence>
<evidence type="ECO:0000256" key="4">
    <source>
        <dbReference type="ARBA" id="ARBA00035202"/>
    </source>
</evidence>
<dbReference type="Pfam" id="PF00466">
    <property type="entry name" value="Ribosomal_L10"/>
    <property type="match status" value="1"/>
</dbReference>
<gene>
    <name evidence="6" type="primary">rplJ</name>
    <name evidence="6" type="ORF">KDAU_23340</name>
</gene>
<comment type="similarity">
    <text evidence="1">Belongs to the universal ribosomal protein uL10 family.</text>
</comment>
<evidence type="ECO:0000256" key="5">
    <source>
        <dbReference type="ARBA" id="ARBA00035502"/>
    </source>
</evidence>
<keyword evidence="3" id="KW-0687">Ribonucleoprotein</keyword>
<dbReference type="NCBIfam" id="NF000955">
    <property type="entry name" value="PRK00099.1-1"/>
    <property type="match status" value="1"/>
</dbReference>
<keyword evidence="7" id="KW-1185">Reference proteome</keyword>
<dbReference type="GO" id="GO:0005840">
    <property type="term" value="C:ribosome"/>
    <property type="evidence" value="ECO:0007669"/>
    <property type="project" value="UniProtKB-KW"/>
</dbReference>
<dbReference type="AlphaFoldDB" id="A0A401ZDS9"/>
<dbReference type="Proteomes" id="UP000287224">
    <property type="component" value="Unassembled WGS sequence"/>
</dbReference>
<dbReference type="InterPro" id="IPR047865">
    <property type="entry name" value="Ribosomal_uL10_bac_type"/>
</dbReference>
<evidence type="ECO:0000313" key="6">
    <source>
        <dbReference type="EMBL" id="GCE05005.1"/>
    </source>
</evidence>
<dbReference type="GO" id="GO:1990904">
    <property type="term" value="C:ribonucleoprotein complex"/>
    <property type="evidence" value="ECO:0007669"/>
    <property type="project" value="UniProtKB-KW"/>
</dbReference>
<accession>A0A401ZDS9</accession>
<evidence type="ECO:0000313" key="7">
    <source>
        <dbReference type="Proteomes" id="UP000287224"/>
    </source>
</evidence>
<dbReference type="OrthoDB" id="9808307at2"/>
<comment type="caution">
    <text evidence="6">The sequence shown here is derived from an EMBL/GenBank/DDBJ whole genome shotgun (WGS) entry which is preliminary data.</text>
</comment>
<evidence type="ECO:0000256" key="1">
    <source>
        <dbReference type="ARBA" id="ARBA00008889"/>
    </source>
</evidence>
<reference evidence="7" key="1">
    <citation type="submission" date="2018-12" db="EMBL/GenBank/DDBJ databases">
        <title>Tengunoibacter tsumagoiensis gen. nov., sp. nov., Dictyobacter kobayashii sp. nov., D. alpinus sp. nov., and D. joshuensis sp. nov. and description of Dictyobacteraceae fam. nov. within the order Ktedonobacterales isolated from Tengu-no-mugimeshi.</title>
        <authorList>
            <person name="Wang C.M."/>
            <person name="Zheng Y."/>
            <person name="Sakai Y."/>
            <person name="Toyoda A."/>
            <person name="Minakuchi Y."/>
            <person name="Abe K."/>
            <person name="Yokota A."/>
            <person name="Yabe S."/>
        </authorList>
    </citation>
    <scope>NUCLEOTIDE SEQUENCE [LARGE SCALE GENOMIC DNA]</scope>
    <source>
        <strain evidence="7">S-27</strain>
    </source>
</reference>
<dbReference type="SUPFAM" id="SSF160369">
    <property type="entry name" value="Ribosomal protein L10-like"/>
    <property type="match status" value="1"/>
</dbReference>
<dbReference type="EMBL" id="BIFQ01000001">
    <property type="protein sequence ID" value="GCE05005.1"/>
    <property type="molecule type" value="Genomic_DNA"/>
</dbReference>